<feature type="domain" description="CBS" evidence="4">
    <location>
        <begin position="66"/>
        <end position="121"/>
    </location>
</feature>
<dbReference type="OrthoDB" id="12905at2"/>
<accession>A0A1M5B9H2</accession>
<dbReference type="EMBL" id="FQUW01000026">
    <property type="protein sequence ID" value="SHF39075.1"/>
    <property type="molecule type" value="Genomic_DNA"/>
</dbReference>
<dbReference type="InterPro" id="IPR000644">
    <property type="entry name" value="CBS_dom"/>
</dbReference>
<dbReference type="SUPFAM" id="SSF54631">
    <property type="entry name" value="CBS-domain pair"/>
    <property type="match status" value="1"/>
</dbReference>
<dbReference type="SMART" id="SM00267">
    <property type="entry name" value="GGDEF"/>
    <property type="match status" value="1"/>
</dbReference>
<dbReference type="PANTHER" id="PTHR43080">
    <property type="entry name" value="CBS DOMAIN-CONTAINING PROTEIN CBSX3, MITOCHONDRIAL"/>
    <property type="match status" value="1"/>
</dbReference>
<dbReference type="RefSeq" id="WP_073166071.1">
    <property type="nucleotide sequence ID" value="NZ_FQUW01000026.1"/>
</dbReference>
<proteinExistence type="predicted"/>
<dbReference type="InterPro" id="IPR051257">
    <property type="entry name" value="Diverse_CBS-Domain"/>
</dbReference>
<dbReference type="SMART" id="SM00116">
    <property type="entry name" value="CBS"/>
    <property type="match status" value="2"/>
</dbReference>
<dbReference type="Gene3D" id="3.30.70.270">
    <property type="match status" value="1"/>
</dbReference>
<organism evidence="5 6">
    <name type="scientific">Desulfofundulus australicus DSM 11792</name>
    <dbReference type="NCBI Taxonomy" id="1121425"/>
    <lineage>
        <taxon>Bacteria</taxon>
        <taxon>Bacillati</taxon>
        <taxon>Bacillota</taxon>
        <taxon>Clostridia</taxon>
        <taxon>Eubacteriales</taxon>
        <taxon>Peptococcaceae</taxon>
        <taxon>Desulfofundulus</taxon>
    </lineage>
</organism>
<dbReference type="Gene3D" id="3.10.580.10">
    <property type="entry name" value="CBS-domain"/>
    <property type="match status" value="2"/>
</dbReference>
<dbReference type="Pfam" id="PF00571">
    <property type="entry name" value="CBS"/>
    <property type="match status" value="2"/>
</dbReference>
<dbReference type="CDD" id="cd01949">
    <property type="entry name" value="GGDEF"/>
    <property type="match status" value="1"/>
</dbReference>
<feature type="domain" description="GGDEF" evidence="3">
    <location>
        <begin position="143"/>
        <end position="276"/>
    </location>
</feature>
<dbReference type="NCBIfam" id="TIGR00254">
    <property type="entry name" value="GGDEF"/>
    <property type="match status" value="1"/>
</dbReference>
<name>A0A1M5B9H2_9FIRM</name>
<evidence type="ECO:0000259" key="3">
    <source>
        <dbReference type="PROSITE" id="PS50887"/>
    </source>
</evidence>
<keyword evidence="6" id="KW-1185">Reference proteome</keyword>
<evidence type="ECO:0000259" key="4">
    <source>
        <dbReference type="PROSITE" id="PS51371"/>
    </source>
</evidence>
<evidence type="ECO:0000256" key="1">
    <source>
        <dbReference type="ARBA" id="ARBA00023122"/>
    </source>
</evidence>
<feature type="domain" description="CBS" evidence="4">
    <location>
        <begin position="8"/>
        <end position="63"/>
    </location>
</feature>
<keyword evidence="1 2" id="KW-0129">CBS domain</keyword>
<evidence type="ECO:0000313" key="5">
    <source>
        <dbReference type="EMBL" id="SHF39075.1"/>
    </source>
</evidence>
<dbReference type="InterPro" id="IPR029787">
    <property type="entry name" value="Nucleotide_cyclase"/>
</dbReference>
<dbReference type="AlphaFoldDB" id="A0A1M5B9H2"/>
<evidence type="ECO:0000256" key="2">
    <source>
        <dbReference type="PROSITE-ProRule" id="PRU00703"/>
    </source>
</evidence>
<dbReference type="InterPro" id="IPR046342">
    <property type="entry name" value="CBS_dom_sf"/>
</dbReference>
<dbReference type="InterPro" id="IPR000160">
    <property type="entry name" value="GGDEF_dom"/>
</dbReference>
<sequence length="278" mass="30888">MTTVENIMNRRIITASPFDSVRKAAEMMNEFKVGCLPVIESGQLVGIITSRDIRCSHPNRLVIDAMSKDLITVTPSCSIWDAAEIVERYKIERLVVAEDGKLLGIVTKLELYHELGKHFDTLTGLNKAEYLYYITGKLIRNNIALSIVFIDLDGFGEVDKKYGHIIGDEVLYRVANIIKAHVDEKLDYPCRYAGDEFAVVTVRPASTVKEYALKIVNAIASYNWDGGMKITASAGVVNCQPAIKSDCDIREFVNIASLASTKAKKKGVPVFTVFCNKE</sequence>
<dbReference type="Pfam" id="PF00990">
    <property type="entry name" value="GGDEF"/>
    <property type="match status" value="1"/>
</dbReference>
<dbReference type="Proteomes" id="UP000184196">
    <property type="component" value="Unassembled WGS sequence"/>
</dbReference>
<dbReference type="PANTHER" id="PTHR43080:SF2">
    <property type="entry name" value="CBS DOMAIN-CONTAINING PROTEIN"/>
    <property type="match status" value="1"/>
</dbReference>
<dbReference type="SUPFAM" id="SSF55073">
    <property type="entry name" value="Nucleotide cyclase"/>
    <property type="match status" value="1"/>
</dbReference>
<gene>
    <name evidence="5" type="ORF">SAMN02745218_02140</name>
</gene>
<protein>
    <submittedName>
        <fullName evidence="5">Diguanylate cyclase (GGDEF) domain-containing protein</fullName>
    </submittedName>
</protein>
<reference evidence="6" key="1">
    <citation type="submission" date="2016-11" db="EMBL/GenBank/DDBJ databases">
        <authorList>
            <person name="Varghese N."/>
            <person name="Submissions S."/>
        </authorList>
    </citation>
    <scope>NUCLEOTIDE SEQUENCE [LARGE SCALE GENOMIC DNA]</scope>
    <source>
        <strain evidence="6">DSM 11792</strain>
    </source>
</reference>
<evidence type="ECO:0000313" key="6">
    <source>
        <dbReference type="Proteomes" id="UP000184196"/>
    </source>
</evidence>
<dbReference type="InterPro" id="IPR043128">
    <property type="entry name" value="Rev_trsase/Diguanyl_cyclase"/>
</dbReference>
<dbReference type="PROSITE" id="PS50887">
    <property type="entry name" value="GGDEF"/>
    <property type="match status" value="1"/>
</dbReference>
<dbReference type="PROSITE" id="PS51371">
    <property type="entry name" value="CBS"/>
    <property type="match status" value="2"/>
</dbReference>